<evidence type="ECO:0000313" key="2">
    <source>
        <dbReference type="EMBL" id="GHI72895.1"/>
    </source>
</evidence>
<feature type="transmembrane region" description="Helical" evidence="1">
    <location>
        <begin position="13"/>
        <end position="36"/>
    </location>
</feature>
<keyword evidence="1" id="KW-0472">Membrane</keyword>
<protein>
    <recommendedName>
        <fullName evidence="4">MFS transporter</fullName>
    </recommendedName>
</protein>
<keyword evidence="3" id="KW-1185">Reference proteome</keyword>
<keyword evidence="1" id="KW-1133">Transmembrane helix</keyword>
<dbReference type="EMBL" id="BNEC01000005">
    <property type="protein sequence ID" value="GHI72895.1"/>
    <property type="molecule type" value="Genomic_DNA"/>
</dbReference>
<proteinExistence type="predicted"/>
<comment type="caution">
    <text evidence="2">The sequence shown here is derived from an EMBL/GenBank/DDBJ whole genome shotgun (WGS) entry which is preliminary data.</text>
</comment>
<dbReference type="Proteomes" id="UP000613974">
    <property type="component" value="Unassembled WGS sequence"/>
</dbReference>
<evidence type="ECO:0000313" key="3">
    <source>
        <dbReference type="Proteomes" id="UP000613974"/>
    </source>
</evidence>
<keyword evidence="1" id="KW-0812">Transmembrane</keyword>
<gene>
    <name evidence="2" type="ORF">Snoj_68130</name>
</gene>
<sequence length="63" mass="6216">MIGSPLAGTSLEFGGPAVSFAVLGAVAAALAGLAHLCDQRLRSRQTGLPAGRDGQLEASGAPR</sequence>
<name>A0ABQ3SXN8_9ACTN</name>
<organism evidence="2 3">
    <name type="scientific">Streptomyces nojiriensis</name>
    <dbReference type="NCBI Taxonomy" id="66374"/>
    <lineage>
        <taxon>Bacteria</taxon>
        <taxon>Bacillati</taxon>
        <taxon>Actinomycetota</taxon>
        <taxon>Actinomycetes</taxon>
        <taxon>Kitasatosporales</taxon>
        <taxon>Streptomycetaceae</taxon>
        <taxon>Streptomyces</taxon>
    </lineage>
</organism>
<evidence type="ECO:0008006" key="4">
    <source>
        <dbReference type="Google" id="ProtNLM"/>
    </source>
</evidence>
<accession>A0ABQ3SXN8</accession>
<evidence type="ECO:0000256" key="1">
    <source>
        <dbReference type="SAM" id="Phobius"/>
    </source>
</evidence>
<reference evidence="3" key="1">
    <citation type="submission" date="2023-07" db="EMBL/GenBank/DDBJ databases">
        <title>Whole genome shotgun sequence of Streptomyces nojiriensis NBRC 13794.</title>
        <authorList>
            <person name="Komaki H."/>
            <person name="Tamura T."/>
        </authorList>
    </citation>
    <scope>NUCLEOTIDE SEQUENCE [LARGE SCALE GENOMIC DNA]</scope>
    <source>
        <strain evidence="3">NBRC 13794</strain>
    </source>
</reference>